<dbReference type="Gene3D" id="1.10.10.60">
    <property type="entry name" value="Homeodomain-like"/>
    <property type="match status" value="1"/>
</dbReference>
<dbReference type="PANTHER" id="PTHR32071:SF119">
    <property type="entry name" value="SIGMA L-DEPENDENT TRANSCRIPTIONAL REGULATOR YPLP-RELATED"/>
    <property type="match status" value="1"/>
</dbReference>
<feature type="domain" description="Response regulatory" evidence="8">
    <location>
        <begin position="7"/>
        <end position="121"/>
    </location>
</feature>
<dbReference type="SMART" id="SM00382">
    <property type="entry name" value="AAA"/>
    <property type="match status" value="1"/>
</dbReference>
<organism evidence="9 10">
    <name type="scientific">Thiohalomonas denitrificans</name>
    <dbReference type="NCBI Taxonomy" id="415747"/>
    <lineage>
        <taxon>Bacteria</taxon>
        <taxon>Pseudomonadati</taxon>
        <taxon>Pseudomonadota</taxon>
        <taxon>Gammaproteobacteria</taxon>
        <taxon>Thiohalomonadales</taxon>
        <taxon>Thiohalomonadaceae</taxon>
        <taxon>Thiohalomonas</taxon>
    </lineage>
</organism>
<evidence type="ECO:0000256" key="2">
    <source>
        <dbReference type="ARBA" id="ARBA00022840"/>
    </source>
</evidence>
<evidence type="ECO:0000259" key="8">
    <source>
        <dbReference type="PROSITE" id="PS50110"/>
    </source>
</evidence>
<dbReference type="Gene3D" id="3.40.50.300">
    <property type="entry name" value="P-loop containing nucleotide triphosphate hydrolases"/>
    <property type="match status" value="1"/>
</dbReference>
<protein>
    <submittedName>
        <fullName evidence="9">DNA-binding transcriptional response regulator, NtrC family, contains REC, AAA-type ATPase, and a Fis-type DNA-binding domains</fullName>
    </submittedName>
</protein>
<dbReference type="AlphaFoldDB" id="A0A1G5QWU0"/>
<dbReference type="InterPro" id="IPR009057">
    <property type="entry name" value="Homeodomain-like_sf"/>
</dbReference>
<dbReference type="InterPro" id="IPR003593">
    <property type="entry name" value="AAA+_ATPase"/>
</dbReference>
<accession>A0A1G5QWU0</accession>
<dbReference type="SMART" id="SM00448">
    <property type="entry name" value="REC"/>
    <property type="match status" value="1"/>
</dbReference>
<dbReference type="Pfam" id="PF02954">
    <property type="entry name" value="HTH_8"/>
    <property type="match status" value="1"/>
</dbReference>
<dbReference type="GO" id="GO:0005524">
    <property type="term" value="F:ATP binding"/>
    <property type="evidence" value="ECO:0007669"/>
    <property type="project" value="UniProtKB-KW"/>
</dbReference>
<dbReference type="PROSITE" id="PS00676">
    <property type="entry name" value="SIGMA54_INTERACT_2"/>
    <property type="match status" value="1"/>
</dbReference>
<keyword evidence="2" id="KW-0067">ATP-binding</keyword>
<feature type="modified residue" description="4-aspartylphosphate" evidence="6">
    <location>
        <position position="56"/>
    </location>
</feature>
<gene>
    <name evidence="9" type="ORF">SAMN03097708_02871</name>
</gene>
<dbReference type="PROSITE" id="PS50045">
    <property type="entry name" value="SIGMA54_INTERACT_4"/>
    <property type="match status" value="1"/>
</dbReference>
<dbReference type="EMBL" id="FMWD01000010">
    <property type="protein sequence ID" value="SCZ65711.1"/>
    <property type="molecule type" value="Genomic_DNA"/>
</dbReference>
<dbReference type="SUPFAM" id="SSF46689">
    <property type="entry name" value="Homeodomain-like"/>
    <property type="match status" value="1"/>
</dbReference>
<dbReference type="Proteomes" id="UP000199648">
    <property type="component" value="Unassembled WGS sequence"/>
</dbReference>
<dbReference type="Pfam" id="PF25601">
    <property type="entry name" value="AAA_lid_14"/>
    <property type="match status" value="1"/>
</dbReference>
<dbReference type="InterPro" id="IPR025944">
    <property type="entry name" value="Sigma_54_int_dom_CS"/>
</dbReference>
<dbReference type="GO" id="GO:0000160">
    <property type="term" value="P:phosphorelay signal transduction system"/>
    <property type="evidence" value="ECO:0007669"/>
    <property type="project" value="InterPro"/>
</dbReference>
<dbReference type="InterPro" id="IPR025943">
    <property type="entry name" value="Sigma_54_int_dom_ATP-bd_2"/>
</dbReference>
<evidence type="ECO:0000313" key="9">
    <source>
        <dbReference type="EMBL" id="SCZ65711.1"/>
    </source>
</evidence>
<dbReference type="CDD" id="cd00009">
    <property type="entry name" value="AAA"/>
    <property type="match status" value="1"/>
</dbReference>
<evidence type="ECO:0000313" key="10">
    <source>
        <dbReference type="Proteomes" id="UP000199648"/>
    </source>
</evidence>
<reference evidence="9 10" key="1">
    <citation type="submission" date="2016-10" db="EMBL/GenBank/DDBJ databases">
        <authorList>
            <person name="de Groot N.N."/>
        </authorList>
    </citation>
    <scope>NUCLEOTIDE SEQUENCE [LARGE SCALE GENOMIC DNA]</scope>
    <source>
        <strain evidence="9 10">HLD2</strain>
    </source>
</reference>
<evidence type="ECO:0000256" key="1">
    <source>
        <dbReference type="ARBA" id="ARBA00022741"/>
    </source>
</evidence>
<keyword evidence="3" id="KW-0805">Transcription regulation</keyword>
<dbReference type="RefSeq" id="WP_092998532.1">
    <property type="nucleotide sequence ID" value="NZ_FMWD01000010.1"/>
</dbReference>
<dbReference type="STRING" id="415747.SAMN03097708_02871"/>
<dbReference type="Pfam" id="PF00158">
    <property type="entry name" value="Sigma54_activat"/>
    <property type="match status" value="1"/>
</dbReference>
<dbReference type="SUPFAM" id="SSF52172">
    <property type="entry name" value="CheY-like"/>
    <property type="match status" value="1"/>
</dbReference>
<sequence length="456" mass="50775">MNQSDISLLIVDDEPIAVKNLAHVFKKAGYAITTRQSGPGGLRAIEERPFDIVLTDLRMEEVDGMEILHRCRELHPDSAVIVITGYATLSSAITALREGAFHYIAKPFRLDEVREVVRGAVEMVRLRRENRTLRQQVDSYQGKVKFITQDAAVQRMLETARQVADSGCSVLITGESGTGKELLARYLHAHSGCADAPFVAVNCGAFQEELLANELFGHEKGAFTGADTLKRGLIEMAEGGTLLLDEIAEMSPSMQVKLLRVIQERELFRLGGVHPIKTDVRYIAATNRNLEAAVAEGSFRQDLYYRLNVVRLELPALAHRLDDVPLLAYHFLQKHASIAGKSVRDITPEAMALLTGYGYPGNIRELENAIEFGVAMTNGEELRADHLPGNLRETRLAFFRTPSDPPLTLEEREAQYIRLVLEKTGGNRTQAARILGIDRVSLWRKIKRHGINAEES</sequence>
<dbReference type="FunFam" id="3.40.50.300:FF:000006">
    <property type="entry name" value="DNA-binding transcriptional regulator NtrC"/>
    <property type="match status" value="1"/>
</dbReference>
<keyword evidence="4 9" id="KW-0238">DNA-binding</keyword>
<dbReference type="PRINTS" id="PR01590">
    <property type="entry name" value="HTHFIS"/>
</dbReference>
<dbReference type="OrthoDB" id="9804019at2"/>
<dbReference type="InterPro" id="IPR027417">
    <property type="entry name" value="P-loop_NTPase"/>
</dbReference>
<feature type="domain" description="Sigma-54 factor interaction" evidence="7">
    <location>
        <begin position="146"/>
        <end position="375"/>
    </location>
</feature>
<dbReference type="PROSITE" id="PS00688">
    <property type="entry name" value="SIGMA54_INTERACT_3"/>
    <property type="match status" value="1"/>
</dbReference>
<dbReference type="InterPro" id="IPR011006">
    <property type="entry name" value="CheY-like_superfamily"/>
</dbReference>
<evidence type="ECO:0000256" key="6">
    <source>
        <dbReference type="PROSITE-ProRule" id="PRU00169"/>
    </source>
</evidence>
<dbReference type="PANTHER" id="PTHR32071">
    <property type="entry name" value="TRANSCRIPTIONAL REGULATORY PROTEIN"/>
    <property type="match status" value="1"/>
</dbReference>
<keyword evidence="6" id="KW-0597">Phosphoprotein</keyword>
<proteinExistence type="predicted"/>
<name>A0A1G5QWU0_9GAMM</name>
<keyword evidence="1" id="KW-0547">Nucleotide-binding</keyword>
<dbReference type="InterPro" id="IPR058031">
    <property type="entry name" value="AAA_lid_NorR"/>
</dbReference>
<evidence type="ECO:0000259" key="7">
    <source>
        <dbReference type="PROSITE" id="PS50045"/>
    </source>
</evidence>
<keyword evidence="10" id="KW-1185">Reference proteome</keyword>
<dbReference type="Gene3D" id="1.10.8.60">
    <property type="match status" value="1"/>
</dbReference>
<dbReference type="InterPro" id="IPR002078">
    <property type="entry name" value="Sigma_54_int"/>
</dbReference>
<dbReference type="PROSITE" id="PS00675">
    <property type="entry name" value="SIGMA54_INTERACT_1"/>
    <property type="match status" value="1"/>
</dbReference>
<evidence type="ECO:0000256" key="5">
    <source>
        <dbReference type="ARBA" id="ARBA00023163"/>
    </source>
</evidence>
<dbReference type="Gene3D" id="3.40.50.2300">
    <property type="match status" value="1"/>
</dbReference>
<dbReference type="InterPro" id="IPR001789">
    <property type="entry name" value="Sig_transdc_resp-reg_receiver"/>
</dbReference>
<dbReference type="Pfam" id="PF00072">
    <property type="entry name" value="Response_reg"/>
    <property type="match status" value="1"/>
</dbReference>
<dbReference type="InterPro" id="IPR002197">
    <property type="entry name" value="HTH_Fis"/>
</dbReference>
<dbReference type="PROSITE" id="PS50110">
    <property type="entry name" value="RESPONSE_REGULATORY"/>
    <property type="match status" value="1"/>
</dbReference>
<evidence type="ECO:0000256" key="4">
    <source>
        <dbReference type="ARBA" id="ARBA00023125"/>
    </source>
</evidence>
<dbReference type="SUPFAM" id="SSF52540">
    <property type="entry name" value="P-loop containing nucleoside triphosphate hydrolases"/>
    <property type="match status" value="1"/>
</dbReference>
<keyword evidence="5" id="KW-0804">Transcription</keyword>
<evidence type="ECO:0000256" key="3">
    <source>
        <dbReference type="ARBA" id="ARBA00023015"/>
    </source>
</evidence>
<dbReference type="GO" id="GO:0006355">
    <property type="term" value="P:regulation of DNA-templated transcription"/>
    <property type="evidence" value="ECO:0007669"/>
    <property type="project" value="InterPro"/>
</dbReference>
<dbReference type="InterPro" id="IPR025662">
    <property type="entry name" value="Sigma_54_int_dom_ATP-bd_1"/>
</dbReference>
<dbReference type="GO" id="GO:0043565">
    <property type="term" value="F:sequence-specific DNA binding"/>
    <property type="evidence" value="ECO:0007669"/>
    <property type="project" value="InterPro"/>
</dbReference>